<reference evidence="1" key="1">
    <citation type="submission" date="2013-07" db="EMBL/GenBank/DDBJ databases">
        <title>The genome of Eucalyptus grandis.</title>
        <authorList>
            <person name="Schmutz J."/>
            <person name="Hayes R."/>
            <person name="Myburg A."/>
            <person name="Tuskan G."/>
            <person name="Grattapaglia D."/>
            <person name="Rokhsar D.S."/>
        </authorList>
    </citation>
    <scope>NUCLEOTIDE SEQUENCE</scope>
    <source>
        <tissue evidence="1">Leaf extractions</tissue>
    </source>
</reference>
<proteinExistence type="predicted"/>
<dbReference type="Gramene" id="KCW90508">
    <property type="protein sequence ID" value="KCW90508"/>
    <property type="gene ID" value="EUGRSUZ_A02627"/>
</dbReference>
<accession>A0A059DID5</accession>
<protein>
    <submittedName>
        <fullName evidence="1">Uncharacterized protein</fullName>
    </submittedName>
</protein>
<dbReference type="InParanoid" id="A0A059DID5"/>
<name>A0A059DID5_EUCGR</name>
<evidence type="ECO:0000313" key="1">
    <source>
        <dbReference type="EMBL" id="KCW90508.1"/>
    </source>
</evidence>
<organism evidence="1">
    <name type="scientific">Eucalyptus grandis</name>
    <name type="common">Flooded gum</name>
    <dbReference type="NCBI Taxonomy" id="71139"/>
    <lineage>
        <taxon>Eukaryota</taxon>
        <taxon>Viridiplantae</taxon>
        <taxon>Streptophyta</taxon>
        <taxon>Embryophyta</taxon>
        <taxon>Tracheophyta</taxon>
        <taxon>Spermatophyta</taxon>
        <taxon>Magnoliopsida</taxon>
        <taxon>eudicotyledons</taxon>
        <taxon>Gunneridae</taxon>
        <taxon>Pentapetalae</taxon>
        <taxon>rosids</taxon>
        <taxon>malvids</taxon>
        <taxon>Myrtales</taxon>
        <taxon>Myrtaceae</taxon>
        <taxon>Myrtoideae</taxon>
        <taxon>Eucalypteae</taxon>
        <taxon>Eucalyptus</taxon>
    </lineage>
</organism>
<dbReference type="EMBL" id="KK198753">
    <property type="protein sequence ID" value="KCW90508.1"/>
    <property type="molecule type" value="Genomic_DNA"/>
</dbReference>
<sequence>MRWGSSSILRCQGGQRKPEVQAANALVVAYVGMTRKLISLTKARRQKPPMPDHSLGNNLEQKAFLNSIGADLVSRL</sequence>
<dbReference type="AlphaFoldDB" id="A0A059DID5"/>
<gene>
    <name evidence="1" type="ORF">EUGRSUZ_A02627</name>
</gene>